<proteinExistence type="predicted"/>
<name>A0A553I1J3_9PEZI</name>
<feature type="domain" description="Carboxylesterase type B" evidence="2">
    <location>
        <begin position="270"/>
        <end position="780"/>
    </location>
</feature>
<keyword evidence="4" id="KW-1185">Reference proteome</keyword>
<accession>A0A553I1J3</accession>
<dbReference type="PANTHER" id="PTHR11559">
    <property type="entry name" value="CARBOXYLESTERASE"/>
    <property type="match status" value="1"/>
</dbReference>
<dbReference type="STRING" id="2512241.A0A553I1J3"/>
<dbReference type="EMBL" id="VFLP01000025">
    <property type="protein sequence ID" value="TRX94064.1"/>
    <property type="molecule type" value="Genomic_DNA"/>
</dbReference>
<reference evidence="4" key="1">
    <citation type="submission" date="2019-06" db="EMBL/GenBank/DDBJ databases">
        <title>Draft genome sequence of the griseofulvin-producing fungus Xylaria cubensis strain G536.</title>
        <authorList>
            <person name="Mead M.E."/>
            <person name="Raja H.A."/>
            <person name="Steenwyk J.L."/>
            <person name="Knowles S.L."/>
            <person name="Oberlies N.H."/>
            <person name="Rokas A."/>
        </authorList>
    </citation>
    <scope>NUCLEOTIDE SEQUENCE [LARGE SCALE GENOMIC DNA]</scope>
    <source>
        <strain evidence="4">G536</strain>
    </source>
</reference>
<dbReference type="Gene3D" id="3.40.50.1820">
    <property type="entry name" value="alpha/beta hydrolase"/>
    <property type="match status" value="1"/>
</dbReference>
<dbReference type="InterPro" id="IPR029058">
    <property type="entry name" value="AB_hydrolase_fold"/>
</dbReference>
<evidence type="ECO:0000256" key="1">
    <source>
        <dbReference type="SAM" id="SignalP"/>
    </source>
</evidence>
<dbReference type="InterPro" id="IPR050309">
    <property type="entry name" value="Type-B_Carboxylest/Lipase"/>
</dbReference>
<comment type="caution">
    <text evidence="3">The sequence shown here is derived from an EMBL/GenBank/DDBJ whole genome shotgun (WGS) entry which is preliminary data.</text>
</comment>
<dbReference type="InterPro" id="IPR002018">
    <property type="entry name" value="CarbesteraseB"/>
</dbReference>
<evidence type="ECO:0000313" key="3">
    <source>
        <dbReference type="EMBL" id="TRX94064.1"/>
    </source>
</evidence>
<protein>
    <recommendedName>
        <fullName evidence="2">Carboxylesterase type B domain-containing protein</fullName>
    </recommendedName>
</protein>
<organism evidence="3 4">
    <name type="scientific">Xylaria flabelliformis</name>
    <dbReference type="NCBI Taxonomy" id="2512241"/>
    <lineage>
        <taxon>Eukaryota</taxon>
        <taxon>Fungi</taxon>
        <taxon>Dikarya</taxon>
        <taxon>Ascomycota</taxon>
        <taxon>Pezizomycotina</taxon>
        <taxon>Sordariomycetes</taxon>
        <taxon>Xylariomycetidae</taxon>
        <taxon>Xylariales</taxon>
        <taxon>Xylariaceae</taxon>
        <taxon>Xylaria</taxon>
    </lineage>
</organism>
<feature type="signal peptide" evidence="1">
    <location>
        <begin position="1"/>
        <end position="21"/>
    </location>
</feature>
<sequence>MMFVNFLVIIFIVALSATGLAVSGPAATESANSTESVTTIGSAATELAELNIAKAKKCHMGGIYCGTYLLKIGDYTTKMIVRLRAHNVSTEDYNIKNSLWACIEHDELEYIELCSVGCVGGSKREDYCDARGGSRKRDDEELLGTLGQVTLTDLGVSCTCLRSLMMAEGELQLVDILQSVPICQPFSHRIPFYTYLLPRLRYQFNDEAMSRVNSPWLLSLGALVVVVTAMYLAPLGNLTTLVVDVTQSIFTASPTAYDSVNDVTYVGTRRPGVDHFLNIFYGEDTTGPNRFAPPIPLRPERGTIVDATRSGAWCPQGIGDVLPFTSRVVNISENCLSLRISRPRDTKASAQLPVAVWLHGGGHALGSAYEVLYQPDGIVRQAALDGQPFIFVAINYRLGCMLEFNPDPLNPTLTCEVFGFATSSAMIASKQTNAGLRDQRAALEWVRDNIQYFGGDPQKVTAIGQSVGASDIALHLTSFEGERGVPFQQAIMMSGAGGTNFNTLSDLVANNTATVADKVGCVIAGDSQSLRTLQCLREAPVDLLTNLSVTASREARPPFGEGFFFPTYDGDIVPGRPSVLIRSNKVVKDIPLIGSWVTNDGAWYAAPTISSDEEVLGSFGLWLTGLSSSTQMKLLELYPLEDFVHMVRPSYDGSISPQYYRAAQMNRDLWFTCPVLDFTWQYVKVSGIDPFKVALYEHNATRYTPVFESMGVPMWRVAHLSDIPYVLNVKQLGGGADNTPQQLELAKQISRSIVSFITSGPDGRQSGVRRAEDIAGWPPAFVDSADTELHSEFPSQISIKLFGGPYGNTPVSIVKGREKATSLAGEAKQVMEWEKLFTRCEFINSEEVRKEIGV</sequence>
<keyword evidence="1" id="KW-0732">Signal</keyword>
<dbReference type="AlphaFoldDB" id="A0A553I1J3"/>
<dbReference type="Pfam" id="PF00135">
    <property type="entry name" value="COesterase"/>
    <property type="match status" value="1"/>
</dbReference>
<evidence type="ECO:0000259" key="2">
    <source>
        <dbReference type="Pfam" id="PF00135"/>
    </source>
</evidence>
<dbReference type="Proteomes" id="UP000319160">
    <property type="component" value="Unassembled WGS sequence"/>
</dbReference>
<dbReference type="OrthoDB" id="408631at2759"/>
<gene>
    <name evidence="3" type="ORF">FHL15_005142</name>
</gene>
<feature type="chain" id="PRO_5022159444" description="Carboxylesterase type B domain-containing protein" evidence="1">
    <location>
        <begin position="22"/>
        <end position="854"/>
    </location>
</feature>
<dbReference type="SUPFAM" id="SSF53474">
    <property type="entry name" value="alpha/beta-Hydrolases"/>
    <property type="match status" value="1"/>
</dbReference>
<evidence type="ECO:0000313" key="4">
    <source>
        <dbReference type="Proteomes" id="UP000319160"/>
    </source>
</evidence>